<dbReference type="AlphaFoldDB" id="A0AAW2CPW9"/>
<organism evidence="3 4">
    <name type="scientific">Lithocarpus litseifolius</name>
    <dbReference type="NCBI Taxonomy" id="425828"/>
    <lineage>
        <taxon>Eukaryota</taxon>
        <taxon>Viridiplantae</taxon>
        <taxon>Streptophyta</taxon>
        <taxon>Embryophyta</taxon>
        <taxon>Tracheophyta</taxon>
        <taxon>Spermatophyta</taxon>
        <taxon>Magnoliopsida</taxon>
        <taxon>eudicotyledons</taxon>
        <taxon>Gunneridae</taxon>
        <taxon>Pentapetalae</taxon>
        <taxon>rosids</taxon>
        <taxon>fabids</taxon>
        <taxon>Fagales</taxon>
        <taxon>Fagaceae</taxon>
        <taxon>Lithocarpus</taxon>
    </lineage>
</organism>
<proteinExistence type="predicted"/>
<comment type="caution">
    <text evidence="3">The sequence shown here is derived from an EMBL/GenBank/DDBJ whole genome shotgun (WGS) entry which is preliminary data.</text>
</comment>
<name>A0AAW2CPW9_9ROSI</name>
<feature type="domain" description="R13L1/DRL21-like LRR repeat region" evidence="2">
    <location>
        <begin position="86"/>
        <end position="207"/>
    </location>
</feature>
<feature type="region of interest" description="Disordered" evidence="1">
    <location>
        <begin position="580"/>
        <end position="609"/>
    </location>
</feature>
<dbReference type="Pfam" id="PF25019">
    <property type="entry name" value="LRR_R13L1-DRL21"/>
    <property type="match status" value="1"/>
</dbReference>
<dbReference type="SUPFAM" id="SSF52058">
    <property type="entry name" value="L domain-like"/>
    <property type="match status" value="1"/>
</dbReference>
<dbReference type="PANTHER" id="PTHR47186:SF26">
    <property type="entry name" value="LEUCINE-RICH REPEAT DOMAIN, L DOMAIN-CONTAINING PROTEIN-RELATED"/>
    <property type="match status" value="1"/>
</dbReference>
<sequence length="731" mass="82295">MTQRKRKSQTQMSKSGLMSLRMLSITQRTFWMRSLLKLCGAKWKLILQPLRVSGTSIKNMPIQMGRLQCLQTLTKFVVGKDIGFRIEELGKLSNLRGIIVISNLQNVINSTNALEAKLKDKEHLEELTLEWDAASEIISRSERDVLNNLQPHTSLTKLVVKNYNGTSFPNWVGDSSFSNITVVHLNSCRNCSSLPSLGQLPSLLDLFVFGFDEVVTVDADFYGSGSYTPFQSLKILRFKAMSKWEEWSPYHREGKDEGAFPSLQELYLEKCPKLSGRLPKHLPSLTELGIEECEQLETSLPTAPFIRKLVARNCNDALLKKLPPTLHDLTVFGFENLESLPVGVMDHNHCVEKLRLTDYIKKSSKTAPKAQHVTAPSVLFVHTGRICPTPFLPSRTLTLTILRQGSKGAERYSPTWGLPTPNLILLKVHDCLRLNSKCHQRLGQTHARRAVSKTIAKEEEKIVVKDWPHLLHKNGCPNPNQDVDGDNIIPNSIKCIIGKTYIFQVKVTAYNFFVRKQNFTITRVFEIEGNEQLQLQGEVVDFTPSSSLMSVDMSGESEATSSVRDGAGYDEIFPSIHEPEEGFSWSSERETSAQSPNEKVESCRGEDEELVVDEGKNWRSKPVRRRRRRRRNQRFEDCLKQVQSVYPHLHLSKVSMDDPLLSTPAGDSTLEETDDSIESEPDPKDDSVVLAQPAADPPVTPLVPSTEPQNVKSPFIQDTPNPSQADENPPT</sequence>
<keyword evidence="4" id="KW-1185">Reference proteome</keyword>
<evidence type="ECO:0000259" key="2">
    <source>
        <dbReference type="Pfam" id="PF25019"/>
    </source>
</evidence>
<dbReference type="Gene3D" id="3.80.10.10">
    <property type="entry name" value="Ribonuclease Inhibitor"/>
    <property type="match status" value="1"/>
</dbReference>
<dbReference type="InterPro" id="IPR056789">
    <property type="entry name" value="LRR_R13L1-DRL21"/>
</dbReference>
<gene>
    <name evidence="3" type="ORF">SO802_019719</name>
</gene>
<dbReference type="PANTHER" id="PTHR47186">
    <property type="entry name" value="LEUCINE-RICH REPEAT-CONTAINING PROTEIN 57"/>
    <property type="match status" value="1"/>
</dbReference>
<feature type="compositionally biased region" description="Acidic residues" evidence="1">
    <location>
        <begin position="669"/>
        <end position="680"/>
    </location>
</feature>
<evidence type="ECO:0000256" key="1">
    <source>
        <dbReference type="SAM" id="MobiDB-lite"/>
    </source>
</evidence>
<reference evidence="3 4" key="1">
    <citation type="submission" date="2024-01" db="EMBL/GenBank/DDBJ databases">
        <title>A telomere-to-telomere, gap-free genome of sweet tea (Lithocarpus litseifolius).</title>
        <authorList>
            <person name="Zhou J."/>
        </authorList>
    </citation>
    <scope>NUCLEOTIDE SEQUENCE [LARGE SCALE GENOMIC DNA]</scope>
    <source>
        <strain evidence="3">Zhou-2022a</strain>
        <tissue evidence="3">Leaf</tissue>
    </source>
</reference>
<accession>A0AAW2CPW9</accession>
<evidence type="ECO:0000313" key="4">
    <source>
        <dbReference type="Proteomes" id="UP001459277"/>
    </source>
</evidence>
<dbReference type="EMBL" id="JAZDWU010000006">
    <property type="protein sequence ID" value="KAL0000117.1"/>
    <property type="molecule type" value="Genomic_DNA"/>
</dbReference>
<protein>
    <recommendedName>
        <fullName evidence="2">R13L1/DRL21-like LRR repeat region domain-containing protein</fullName>
    </recommendedName>
</protein>
<feature type="region of interest" description="Disordered" evidence="1">
    <location>
        <begin position="656"/>
        <end position="731"/>
    </location>
</feature>
<dbReference type="Proteomes" id="UP001459277">
    <property type="component" value="Unassembled WGS sequence"/>
</dbReference>
<evidence type="ECO:0000313" key="3">
    <source>
        <dbReference type="EMBL" id="KAL0000117.1"/>
    </source>
</evidence>
<feature type="compositionally biased region" description="Polar residues" evidence="1">
    <location>
        <begin position="706"/>
        <end position="731"/>
    </location>
</feature>
<dbReference type="InterPro" id="IPR032675">
    <property type="entry name" value="LRR_dom_sf"/>
</dbReference>